<keyword evidence="4" id="KW-0747">Spliceosome</keyword>
<evidence type="ECO:0000256" key="4">
    <source>
        <dbReference type="ARBA" id="ARBA00022728"/>
    </source>
</evidence>
<organism evidence="13 14">
    <name type="scientific">Scheffersomyces stipitis (strain ATCC 58785 / CBS 6054 / NBRC 10063 / NRRL Y-11545)</name>
    <name type="common">Yeast</name>
    <name type="synonym">Pichia stipitis</name>
    <dbReference type="NCBI Taxonomy" id="322104"/>
    <lineage>
        <taxon>Eukaryota</taxon>
        <taxon>Fungi</taxon>
        <taxon>Dikarya</taxon>
        <taxon>Ascomycota</taxon>
        <taxon>Saccharomycotina</taxon>
        <taxon>Pichiomycetes</taxon>
        <taxon>Debaryomycetaceae</taxon>
        <taxon>Scheffersomyces</taxon>
    </lineage>
</organism>
<keyword evidence="6 10" id="KW-0694">RNA-binding</keyword>
<dbReference type="EMBL" id="CP000496">
    <property type="protein sequence ID" value="ABN64563.2"/>
    <property type="molecule type" value="Genomic_DNA"/>
</dbReference>
<comment type="subcellular location">
    <subcellularLocation>
        <location evidence="1">Nucleus</location>
    </subcellularLocation>
</comment>
<dbReference type="InterPro" id="IPR000504">
    <property type="entry name" value="RRM_dom"/>
</dbReference>
<evidence type="ECO:0000256" key="1">
    <source>
        <dbReference type="ARBA" id="ARBA00004123"/>
    </source>
</evidence>
<dbReference type="Proteomes" id="UP000002258">
    <property type="component" value="Chromosome 2"/>
</dbReference>
<evidence type="ECO:0000256" key="2">
    <source>
        <dbReference type="ARBA" id="ARBA00007243"/>
    </source>
</evidence>
<gene>
    <name evidence="13" type="ORF">PICST_40739</name>
</gene>
<keyword evidence="14" id="KW-1185">Reference proteome</keyword>
<dbReference type="PROSITE" id="PS50102">
    <property type="entry name" value="RRM"/>
    <property type="match status" value="2"/>
</dbReference>
<feature type="domain" description="RRM" evidence="12">
    <location>
        <begin position="145"/>
        <end position="220"/>
    </location>
</feature>
<dbReference type="InterPro" id="IPR035979">
    <property type="entry name" value="RBD_domain_sf"/>
</dbReference>
<dbReference type="InterPro" id="IPR012677">
    <property type="entry name" value="Nucleotide-bd_a/b_plait_sf"/>
</dbReference>
<dbReference type="RefSeq" id="XP_001382592.2">
    <property type="nucleotide sequence ID" value="XM_001382555.1"/>
</dbReference>
<evidence type="ECO:0000256" key="11">
    <source>
        <dbReference type="SAM" id="MobiDB-lite"/>
    </source>
</evidence>
<dbReference type="GO" id="GO:0005681">
    <property type="term" value="C:spliceosomal complex"/>
    <property type="evidence" value="ECO:0007669"/>
    <property type="project" value="UniProtKB-KW"/>
</dbReference>
<dbReference type="AlphaFoldDB" id="A3LPV2"/>
<dbReference type="OrthoDB" id="266020at2759"/>
<name>A3LPV2_PICST</name>
<keyword evidence="8" id="KW-0539">Nucleus</keyword>
<feature type="domain" description="RRM" evidence="12">
    <location>
        <begin position="9"/>
        <end position="88"/>
    </location>
</feature>
<dbReference type="STRING" id="322104.A3LPV2"/>
<keyword evidence="5" id="KW-0677">Repeat</keyword>
<dbReference type="SMART" id="SM00360">
    <property type="entry name" value="RRM"/>
    <property type="match status" value="2"/>
</dbReference>
<dbReference type="eggNOG" id="KOG4206">
    <property type="taxonomic scope" value="Eukaryota"/>
</dbReference>
<dbReference type="HOGENOM" id="CLU_041869_0_1_1"/>
<evidence type="ECO:0000256" key="6">
    <source>
        <dbReference type="ARBA" id="ARBA00022884"/>
    </source>
</evidence>
<evidence type="ECO:0000256" key="5">
    <source>
        <dbReference type="ARBA" id="ARBA00022737"/>
    </source>
</evidence>
<keyword evidence="7" id="KW-0508">mRNA splicing</keyword>
<dbReference type="GO" id="GO:0030532">
    <property type="term" value="C:small nuclear ribonucleoprotein complex"/>
    <property type="evidence" value="ECO:0007669"/>
    <property type="project" value="UniProtKB-ARBA"/>
</dbReference>
<accession>A3LPV2</accession>
<dbReference type="FunFam" id="3.30.70.330:FF:000029">
    <property type="entry name" value="U2 small nuclear ribonucleoprotein B"/>
    <property type="match status" value="1"/>
</dbReference>
<feature type="region of interest" description="Disordered" evidence="11">
    <location>
        <begin position="104"/>
        <end position="135"/>
    </location>
</feature>
<keyword evidence="3" id="KW-0507">mRNA processing</keyword>
<dbReference type="Pfam" id="PF00076">
    <property type="entry name" value="RRM_1"/>
    <property type="match status" value="2"/>
</dbReference>
<dbReference type="CDD" id="cd12246">
    <property type="entry name" value="RRM1_U1A_like"/>
    <property type="match status" value="1"/>
</dbReference>
<protein>
    <recommendedName>
        <fullName evidence="12">RRM domain-containing protein</fullName>
    </recommendedName>
</protein>
<evidence type="ECO:0000256" key="10">
    <source>
        <dbReference type="PROSITE-ProRule" id="PRU00176"/>
    </source>
</evidence>
<evidence type="ECO:0000256" key="7">
    <source>
        <dbReference type="ARBA" id="ARBA00023187"/>
    </source>
</evidence>
<sequence>MSSASPHINTIYVHNLNDKVSLKKLRQSLDEIFNKFGTIIQITAHKNLKMKGQAFITFETAESAAKALVKLQNHQLFNKPIKIQYAKTNSDNYFTQVANDPKPIETRKELKAKQQTKKRTADESEQKPQKKKIKIDDWKKLPPNKILLLQNLSGSVDQTKLSSYFEQFAGFVTARLVKARNLSFVEFENDSASTECISKVDSVVLKENFGDEAFLTYAKK</sequence>
<evidence type="ECO:0000256" key="8">
    <source>
        <dbReference type="ARBA" id="ARBA00023242"/>
    </source>
</evidence>
<dbReference type="Gene3D" id="3.30.70.330">
    <property type="match status" value="2"/>
</dbReference>
<dbReference type="GO" id="GO:0003729">
    <property type="term" value="F:mRNA binding"/>
    <property type="evidence" value="ECO:0007669"/>
    <property type="project" value="TreeGrafter"/>
</dbReference>
<dbReference type="GO" id="GO:0006397">
    <property type="term" value="P:mRNA processing"/>
    <property type="evidence" value="ECO:0007669"/>
    <property type="project" value="UniProtKB-KW"/>
</dbReference>
<dbReference type="PANTHER" id="PTHR48025">
    <property type="entry name" value="OS02G0815200 PROTEIN"/>
    <property type="match status" value="1"/>
</dbReference>
<feature type="compositionally biased region" description="Basic and acidic residues" evidence="11">
    <location>
        <begin position="119"/>
        <end position="135"/>
    </location>
</feature>
<dbReference type="PANTHER" id="PTHR48025:SF1">
    <property type="entry name" value="RRM DOMAIN-CONTAINING PROTEIN"/>
    <property type="match status" value="1"/>
</dbReference>
<reference evidence="13 14" key="1">
    <citation type="journal article" date="2007" name="Nat. Biotechnol.">
        <title>Genome sequence of the lignocellulose-bioconverting and xylose-fermenting yeast Pichia stipitis.</title>
        <authorList>
            <person name="Jeffries T.W."/>
            <person name="Grigoriev I.V."/>
            <person name="Grimwood J."/>
            <person name="Laplaza J.M."/>
            <person name="Aerts A."/>
            <person name="Salamov A."/>
            <person name="Schmutz J."/>
            <person name="Lindquist E."/>
            <person name="Dehal P."/>
            <person name="Shapiro H."/>
            <person name="Jin Y.S."/>
            <person name="Passoth V."/>
            <person name="Richardson P.M."/>
        </authorList>
    </citation>
    <scope>NUCLEOTIDE SEQUENCE [LARGE SCALE GENOMIC DNA]</scope>
    <source>
        <strain evidence="14">ATCC 58785 / CBS 6054 / NBRC 10063 / NRRL Y-11545</strain>
    </source>
</reference>
<dbReference type="OMA" id="VRMIPTK"/>
<dbReference type="GeneID" id="4837637"/>
<dbReference type="KEGG" id="pic:PICST_40739"/>
<evidence type="ECO:0000313" key="14">
    <source>
        <dbReference type="Proteomes" id="UP000002258"/>
    </source>
</evidence>
<proteinExistence type="inferred from homology"/>
<evidence type="ECO:0000256" key="9">
    <source>
        <dbReference type="ARBA" id="ARBA00023274"/>
    </source>
</evidence>
<dbReference type="FunFam" id="3.30.70.330:FF:000039">
    <property type="entry name" value="U1 small nuclear ribonucleoprotein A"/>
    <property type="match status" value="1"/>
</dbReference>
<dbReference type="FunCoup" id="A3LPV2">
    <property type="interactions" value="220"/>
</dbReference>
<evidence type="ECO:0000256" key="3">
    <source>
        <dbReference type="ARBA" id="ARBA00022664"/>
    </source>
</evidence>
<dbReference type="InParanoid" id="A3LPV2"/>
<keyword evidence="9" id="KW-0687">Ribonucleoprotein</keyword>
<evidence type="ECO:0000313" key="13">
    <source>
        <dbReference type="EMBL" id="ABN64563.2"/>
    </source>
</evidence>
<dbReference type="InterPro" id="IPR050502">
    <property type="entry name" value="Euk_RNA-bind_prot"/>
</dbReference>
<evidence type="ECO:0000259" key="12">
    <source>
        <dbReference type="PROSITE" id="PS50102"/>
    </source>
</evidence>
<dbReference type="SUPFAM" id="SSF54928">
    <property type="entry name" value="RNA-binding domain, RBD"/>
    <property type="match status" value="1"/>
</dbReference>
<dbReference type="GO" id="GO:0008380">
    <property type="term" value="P:RNA splicing"/>
    <property type="evidence" value="ECO:0007669"/>
    <property type="project" value="UniProtKB-KW"/>
</dbReference>
<comment type="similarity">
    <text evidence="2">Belongs to the RRM U1 A/B'' family.</text>
</comment>